<dbReference type="InterPro" id="IPR011008">
    <property type="entry name" value="Dimeric_a/b-barrel"/>
</dbReference>
<accession>A0A6J6BAU6</accession>
<evidence type="ECO:0000313" key="2">
    <source>
        <dbReference type="EMBL" id="CAB4535976.1"/>
    </source>
</evidence>
<reference evidence="2" key="1">
    <citation type="submission" date="2020-05" db="EMBL/GenBank/DDBJ databases">
        <authorList>
            <person name="Chiriac C."/>
            <person name="Salcher M."/>
            <person name="Ghai R."/>
            <person name="Kavagutti S V."/>
        </authorList>
    </citation>
    <scope>NUCLEOTIDE SEQUENCE</scope>
</reference>
<dbReference type="EMBL" id="CAEZVF010000025">
    <property type="protein sequence ID" value="CAB4617144.1"/>
    <property type="molecule type" value="Genomic_DNA"/>
</dbReference>
<gene>
    <name evidence="2" type="ORF">UFOPK1446_00141</name>
    <name evidence="3" type="ORF">UFOPK1939_00281</name>
</gene>
<dbReference type="EMBL" id="CAEZSO010000015">
    <property type="protein sequence ID" value="CAB4535976.1"/>
    <property type="molecule type" value="Genomic_DNA"/>
</dbReference>
<proteinExistence type="predicted"/>
<dbReference type="AlphaFoldDB" id="A0A6J6BAU6"/>
<evidence type="ECO:0000259" key="1">
    <source>
        <dbReference type="Pfam" id="PF07045"/>
    </source>
</evidence>
<dbReference type="PANTHER" id="PTHR41521:SF4">
    <property type="entry name" value="BLR0684 PROTEIN"/>
    <property type="match status" value="1"/>
</dbReference>
<protein>
    <submittedName>
        <fullName evidence="2">Unannotated protein</fullName>
    </submittedName>
</protein>
<dbReference type="PANTHER" id="PTHR41521">
    <property type="match status" value="1"/>
</dbReference>
<dbReference type="SUPFAM" id="SSF54909">
    <property type="entry name" value="Dimeric alpha+beta barrel"/>
    <property type="match status" value="1"/>
</dbReference>
<dbReference type="Pfam" id="PF07045">
    <property type="entry name" value="DUF1330"/>
    <property type="match status" value="1"/>
</dbReference>
<name>A0A6J6BAU6_9ZZZZ</name>
<evidence type="ECO:0000313" key="3">
    <source>
        <dbReference type="EMBL" id="CAB4617144.1"/>
    </source>
</evidence>
<dbReference type="Gene3D" id="3.30.70.100">
    <property type="match status" value="1"/>
</dbReference>
<feature type="domain" description="DUF1330" evidence="1">
    <location>
        <begin position="3"/>
        <end position="97"/>
    </location>
</feature>
<sequence>MAKGYIVARVSVNDPDAYMEYIKNARVAMDKYGATILAAGGKAESLEGDKRDRNVILEFETYDQAKVYFNSPEYQSAREHRAAAGVSEGEFVVIEGVESAH</sequence>
<organism evidence="2">
    <name type="scientific">freshwater metagenome</name>
    <dbReference type="NCBI Taxonomy" id="449393"/>
    <lineage>
        <taxon>unclassified sequences</taxon>
        <taxon>metagenomes</taxon>
        <taxon>ecological metagenomes</taxon>
    </lineage>
</organism>
<dbReference type="InterPro" id="IPR010753">
    <property type="entry name" value="DUF1330"/>
</dbReference>